<comment type="subcellular location">
    <subcellularLocation>
        <location evidence="1">Membrane</location>
    </subcellularLocation>
</comment>
<dbReference type="GO" id="GO:0007009">
    <property type="term" value="P:plasma membrane organization"/>
    <property type="evidence" value="ECO:0007669"/>
    <property type="project" value="TreeGrafter"/>
</dbReference>
<proteinExistence type="predicted"/>
<dbReference type="GO" id="GO:0048787">
    <property type="term" value="C:presynaptic active zone membrane"/>
    <property type="evidence" value="ECO:0007669"/>
    <property type="project" value="TreeGrafter"/>
</dbReference>
<dbReference type="EMBL" id="JWIN03000008">
    <property type="protein sequence ID" value="KAB1275486.1"/>
    <property type="molecule type" value="Genomic_DNA"/>
</dbReference>
<protein>
    <submittedName>
        <fullName evidence="6">Otoferlin</fullName>
    </submittedName>
</protein>
<keyword evidence="2" id="KW-0812">Transmembrane</keyword>
<dbReference type="Proteomes" id="UP000299084">
    <property type="component" value="Unassembled WGS sequence"/>
</dbReference>
<organism evidence="6 7">
    <name type="scientific">Camelus dromedarius</name>
    <name type="common">Dromedary</name>
    <name type="synonym">Arabian camel</name>
    <dbReference type="NCBI Taxonomy" id="9838"/>
    <lineage>
        <taxon>Eukaryota</taxon>
        <taxon>Metazoa</taxon>
        <taxon>Chordata</taxon>
        <taxon>Craniata</taxon>
        <taxon>Vertebrata</taxon>
        <taxon>Euteleostomi</taxon>
        <taxon>Mammalia</taxon>
        <taxon>Eutheria</taxon>
        <taxon>Laurasiatheria</taxon>
        <taxon>Artiodactyla</taxon>
        <taxon>Tylopoda</taxon>
        <taxon>Camelidae</taxon>
        <taxon>Camelus</taxon>
    </lineage>
</organism>
<gene>
    <name evidence="6" type="primary">Otoferlin</name>
    <name evidence="6" type="ORF">Cadr_000009838</name>
</gene>
<sequence>MRVASQKQQFAYVVSVAVQNMCQLYAKVERRHGGERGNVGPEHWEDIPCVGCHVVPEHVETQPWLNPNNQGIEQGHLELGGDMFTTDVPAPGTPPDISPWKPEEYELRVTVWSTDEVVLEDGHFFTGEKSSDVFV</sequence>
<evidence type="ECO:0000256" key="5">
    <source>
        <dbReference type="ARBA" id="ARBA00023136"/>
    </source>
</evidence>
<accession>A0A5N4DWQ1</accession>
<evidence type="ECO:0000313" key="7">
    <source>
        <dbReference type="Proteomes" id="UP000299084"/>
    </source>
</evidence>
<dbReference type="GO" id="GO:0030672">
    <property type="term" value="C:synaptic vesicle membrane"/>
    <property type="evidence" value="ECO:0007669"/>
    <property type="project" value="TreeGrafter"/>
</dbReference>
<comment type="caution">
    <text evidence="6">The sequence shown here is derived from an EMBL/GenBank/DDBJ whole genome shotgun (WGS) entry which is preliminary data.</text>
</comment>
<evidence type="ECO:0000256" key="3">
    <source>
        <dbReference type="ARBA" id="ARBA00022737"/>
    </source>
</evidence>
<keyword evidence="5" id="KW-0472">Membrane</keyword>
<evidence type="ECO:0000256" key="2">
    <source>
        <dbReference type="ARBA" id="ARBA00022692"/>
    </source>
</evidence>
<dbReference type="PANTHER" id="PTHR12546:SF32">
    <property type="entry name" value="OTOFERLIN"/>
    <property type="match status" value="1"/>
</dbReference>
<keyword evidence="3" id="KW-0677">Repeat</keyword>
<keyword evidence="4" id="KW-1133">Transmembrane helix</keyword>
<evidence type="ECO:0000313" key="6">
    <source>
        <dbReference type="EMBL" id="KAB1275486.1"/>
    </source>
</evidence>
<evidence type="ECO:0000256" key="4">
    <source>
        <dbReference type="ARBA" id="ARBA00022989"/>
    </source>
</evidence>
<reference evidence="6 7" key="1">
    <citation type="journal article" date="2019" name="Mol. Ecol. Resour.">
        <title>Improving Illumina assemblies with Hi-C and long reads: an example with the North African dromedary.</title>
        <authorList>
            <person name="Elbers J.P."/>
            <person name="Rogers M.F."/>
            <person name="Perelman P.L."/>
            <person name="Proskuryakova A.A."/>
            <person name="Serdyukova N.A."/>
            <person name="Johnson W.E."/>
            <person name="Horin P."/>
            <person name="Corander J."/>
            <person name="Murphy D."/>
            <person name="Burger P.A."/>
        </authorList>
    </citation>
    <scope>NUCLEOTIDE SEQUENCE [LARGE SCALE GENOMIC DNA]</scope>
    <source>
        <strain evidence="6">Drom800</strain>
        <tissue evidence="6">Blood</tissue>
    </source>
</reference>
<dbReference type="GO" id="GO:0016082">
    <property type="term" value="P:synaptic vesicle priming"/>
    <property type="evidence" value="ECO:0007669"/>
    <property type="project" value="TreeGrafter"/>
</dbReference>
<dbReference type="GO" id="GO:0005509">
    <property type="term" value="F:calcium ion binding"/>
    <property type="evidence" value="ECO:0007669"/>
    <property type="project" value="TreeGrafter"/>
</dbReference>
<dbReference type="GO" id="GO:0035612">
    <property type="term" value="F:AP-2 adaptor complex binding"/>
    <property type="evidence" value="ECO:0007669"/>
    <property type="project" value="TreeGrafter"/>
</dbReference>
<evidence type="ECO:0000256" key="1">
    <source>
        <dbReference type="ARBA" id="ARBA00004370"/>
    </source>
</evidence>
<keyword evidence="7" id="KW-1185">Reference proteome</keyword>
<dbReference type="PANTHER" id="PTHR12546">
    <property type="entry name" value="FER-1-LIKE"/>
    <property type="match status" value="1"/>
</dbReference>
<name>A0A5N4DWQ1_CAMDR</name>
<dbReference type="AlphaFoldDB" id="A0A5N4DWQ1"/>
<dbReference type="InterPro" id="IPR037721">
    <property type="entry name" value="Ferlin"/>
</dbReference>